<evidence type="ECO:0000313" key="4">
    <source>
        <dbReference type="Proteomes" id="UP000447873"/>
    </source>
</evidence>
<reference evidence="3 5" key="1">
    <citation type="submission" date="2019-07" db="EMBL/GenBank/DDBJ databases">
        <title>Venturia inaequalis Genome Resource.</title>
        <authorList>
            <person name="Lichtner F.J."/>
        </authorList>
    </citation>
    <scope>NUCLEOTIDE SEQUENCE [LARGE SCALE GENOMIC DNA]</scope>
    <source>
        <strain evidence="2 4">120213</strain>
        <strain evidence="1">Bline_iso_100314</strain>
        <strain evidence="3 5">DMI_063113</strain>
    </source>
</reference>
<evidence type="ECO:0000313" key="3">
    <source>
        <dbReference type="EMBL" id="KAE9981135.1"/>
    </source>
</evidence>
<evidence type="ECO:0000313" key="5">
    <source>
        <dbReference type="Proteomes" id="UP000490939"/>
    </source>
</evidence>
<evidence type="ECO:0000313" key="2">
    <source>
        <dbReference type="EMBL" id="KAE9968911.1"/>
    </source>
</evidence>
<dbReference type="EMBL" id="WNWQ01000689">
    <property type="protein sequence ID" value="KAE9964561.1"/>
    <property type="molecule type" value="Genomic_DNA"/>
</dbReference>
<protein>
    <submittedName>
        <fullName evidence="3">Uncharacterized protein</fullName>
    </submittedName>
</protein>
<dbReference type="Proteomes" id="UP000433883">
    <property type="component" value="Unassembled WGS sequence"/>
</dbReference>
<gene>
    <name evidence="1" type="ORF">BLS_008231</name>
    <name evidence="3" type="ORF">EG327_006352</name>
    <name evidence="2" type="ORF">EG328_007177</name>
</gene>
<comment type="caution">
    <text evidence="3">The sequence shown here is derived from an EMBL/GenBank/DDBJ whole genome shotgun (WGS) entry which is preliminary data.</text>
</comment>
<dbReference type="EMBL" id="WNWR01000371">
    <property type="protein sequence ID" value="KAE9981135.1"/>
    <property type="molecule type" value="Genomic_DNA"/>
</dbReference>
<keyword evidence="5" id="KW-1185">Reference proteome</keyword>
<dbReference type="EMBL" id="WNWS01000387">
    <property type="protein sequence ID" value="KAE9968911.1"/>
    <property type="molecule type" value="Genomic_DNA"/>
</dbReference>
<dbReference type="AlphaFoldDB" id="A0A8H3V4C8"/>
<proteinExistence type="predicted"/>
<dbReference type="Proteomes" id="UP000447873">
    <property type="component" value="Unassembled WGS sequence"/>
</dbReference>
<accession>A0A8H3V4C8</accession>
<organism evidence="3 5">
    <name type="scientific">Venturia inaequalis</name>
    <name type="common">Apple scab fungus</name>
    <dbReference type="NCBI Taxonomy" id="5025"/>
    <lineage>
        <taxon>Eukaryota</taxon>
        <taxon>Fungi</taxon>
        <taxon>Dikarya</taxon>
        <taxon>Ascomycota</taxon>
        <taxon>Pezizomycotina</taxon>
        <taxon>Dothideomycetes</taxon>
        <taxon>Pleosporomycetidae</taxon>
        <taxon>Venturiales</taxon>
        <taxon>Venturiaceae</taxon>
        <taxon>Venturia</taxon>
    </lineage>
</organism>
<sequence length="191" mass="22369">MAPHISNNLFTLPQHLRTIVMLHLVDFTALDKFIDKTAEEQADPSLKNQDHSYLSHYIYDLAMNRNWETLRDECFQQMITCSDLFGDLASKLDSQEAVCWFDDIIYILDKWNKAFKWRKEEYKRVCRIRPVKKSPTNVESQPLPDTNITPVAAVTQATLVEECPKWTPKRSREEMLEERCDAKRPCLEAAM</sequence>
<name>A0A8H3V4C8_VENIN</name>
<evidence type="ECO:0000313" key="1">
    <source>
        <dbReference type="EMBL" id="KAE9964561.1"/>
    </source>
</evidence>
<dbReference type="Proteomes" id="UP000490939">
    <property type="component" value="Unassembled WGS sequence"/>
</dbReference>